<evidence type="ECO:0000313" key="1">
    <source>
        <dbReference type="EMBL" id="EKX73308.1"/>
    </source>
</evidence>
<sequence length="241" mass="27355">MSSQLARFSSFHVPLTKSQQEPSPPVHVDISNIAVLRNALLCFHFFDPFEKGVLDLDNAHRILSNAKNEALVELLKEVLEICRGCLEKKEFVLTLYGAIEAGFCTDLKGKDNVVADYFKGLGGSTERSSIASSRSSVKSTVLVKKSESIRSEMLDNVESSVYSRRASDVAESIPEEDLSDCTFQPKINQYKLKDWKQNDLFNQEVEEILHFKNECKDMGPLTEYIVFHYNSQMDWKSTLRD</sequence>
<proteinExistence type="predicted"/>
<keyword evidence="2" id="KW-1185">Reference proteome</keyword>
<reference evidence="1 2" key="1">
    <citation type="journal article" date="2012" name="BMC Genomics">
        <title>Comparative genomic analysis and phylogenetic position of Theileria equi.</title>
        <authorList>
            <person name="Kappmeyer L.S."/>
            <person name="Thiagarajan M."/>
            <person name="Herndon D.R."/>
            <person name="Ramsay J.D."/>
            <person name="Caler E."/>
            <person name="Djikeng A."/>
            <person name="Gillespie J.J."/>
            <person name="Lau A.O."/>
            <person name="Roalson E.H."/>
            <person name="Silva J.C."/>
            <person name="Silva M.G."/>
            <person name="Suarez C.E."/>
            <person name="Ueti M.W."/>
            <person name="Nene V.M."/>
            <person name="Mealey R.H."/>
            <person name="Knowles D.P."/>
            <person name="Brayton K.A."/>
        </authorList>
    </citation>
    <scope>NUCLEOTIDE SEQUENCE [LARGE SCALE GENOMIC DNA]</scope>
    <source>
        <strain evidence="1 2">WA</strain>
    </source>
</reference>
<evidence type="ECO:0000313" key="2">
    <source>
        <dbReference type="Proteomes" id="UP000031512"/>
    </source>
</evidence>
<dbReference type="KEGG" id="beq:BEWA_053630"/>
<dbReference type="VEuPathDB" id="PiroplasmaDB:BEWA_053630"/>
<dbReference type="GeneID" id="15802915"/>
<dbReference type="EMBL" id="ACOU01000003">
    <property type="protein sequence ID" value="EKX73308.1"/>
    <property type="molecule type" value="Genomic_DNA"/>
</dbReference>
<dbReference type="Proteomes" id="UP000031512">
    <property type="component" value="Unassembled WGS sequence"/>
</dbReference>
<dbReference type="RefSeq" id="XP_004832760.1">
    <property type="nucleotide sequence ID" value="XM_004832703.1"/>
</dbReference>
<comment type="caution">
    <text evidence="1">The sequence shown here is derived from an EMBL/GenBank/DDBJ whole genome shotgun (WGS) entry which is preliminary data.</text>
</comment>
<name>L1LDT9_THEEQ</name>
<accession>L1LDT9</accession>
<gene>
    <name evidence="1" type="ORF">BEWA_053630</name>
</gene>
<organism evidence="1 2">
    <name type="scientific">Theileria equi strain WA</name>
    <dbReference type="NCBI Taxonomy" id="1537102"/>
    <lineage>
        <taxon>Eukaryota</taxon>
        <taxon>Sar</taxon>
        <taxon>Alveolata</taxon>
        <taxon>Apicomplexa</taxon>
        <taxon>Aconoidasida</taxon>
        <taxon>Piroplasmida</taxon>
        <taxon>Theileriidae</taxon>
        <taxon>Theileria</taxon>
    </lineage>
</organism>
<dbReference type="AlphaFoldDB" id="L1LDT9"/>
<protein>
    <submittedName>
        <fullName evidence="1">Uncharacterized protein</fullName>
    </submittedName>
</protein>